<dbReference type="CDD" id="cd07385">
    <property type="entry name" value="MPP_YkuE_C"/>
    <property type="match status" value="1"/>
</dbReference>
<dbReference type="GO" id="GO:0016020">
    <property type="term" value="C:membrane"/>
    <property type="evidence" value="ECO:0007669"/>
    <property type="project" value="GOC"/>
</dbReference>
<evidence type="ECO:0000256" key="1">
    <source>
        <dbReference type="SAM" id="Phobius"/>
    </source>
</evidence>
<dbReference type="Pfam" id="PF00149">
    <property type="entry name" value="Metallophos"/>
    <property type="match status" value="1"/>
</dbReference>
<dbReference type="InterPro" id="IPR051158">
    <property type="entry name" value="Metallophosphoesterase_sf"/>
</dbReference>
<feature type="transmembrane region" description="Helical" evidence="1">
    <location>
        <begin position="21"/>
        <end position="39"/>
    </location>
</feature>
<gene>
    <name evidence="3" type="ORF">BN000_01605</name>
</gene>
<keyword evidence="1" id="KW-1133">Transmembrane helix</keyword>
<evidence type="ECO:0000259" key="2">
    <source>
        <dbReference type="Pfam" id="PF00149"/>
    </source>
</evidence>
<sequence>MAESPPKQLTMNRRSFLKKSGKMYLGLVAAGMMIGTYSFKVERFWYQIKEVQLKINNLPKAFEGWKIVQFSDVHLGFHYGVEDFQPVIKMINGLKPDVIFFTGDLIQIGNNEPEAAIPLLQSLKGIRGGKWAVIGNHDFYTKDKVIQVFQRSQFKVLENSHDFIESNQQRLYIAGIDDMMYGNPNIKKAVKGLTEQDCVLLLAHEPDIADESILHPISAQFSGHSHGGQVRIPFYGPIIRQELAQKYSDGLYQVGERKMSLYVNRGIGTTGLAFRLFCRPEITVFRL</sequence>
<dbReference type="InterPro" id="IPR029052">
    <property type="entry name" value="Metallo-depent_PP-like"/>
</dbReference>
<keyword evidence="1" id="KW-0472">Membrane</keyword>
<dbReference type="Gene3D" id="3.60.21.10">
    <property type="match status" value="1"/>
</dbReference>
<organism evidence="3 4">
    <name type="scientific">Neobacillus massiliamazoniensis</name>
    <dbReference type="NCBI Taxonomy" id="1499688"/>
    <lineage>
        <taxon>Bacteria</taxon>
        <taxon>Bacillati</taxon>
        <taxon>Bacillota</taxon>
        <taxon>Bacilli</taxon>
        <taxon>Bacillales</taxon>
        <taxon>Bacillaceae</taxon>
        <taxon>Neobacillus</taxon>
    </lineage>
</organism>
<protein>
    <submittedName>
        <fullName evidence="3">Ser/Thr protein phosphatase family protein</fullName>
    </submittedName>
</protein>
<proteinExistence type="predicted"/>
<name>A0A0U1NUJ1_9BACI</name>
<dbReference type="SUPFAM" id="SSF56300">
    <property type="entry name" value="Metallo-dependent phosphatases"/>
    <property type="match status" value="1"/>
</dbReference>
<feature type="domain" description="Calcineurin-like phosphoesterase" evidence="2">
    <location>
        <begin position="66"/>
        <end position="227"/>
    </location>
</feature>
<dbReference type="GO" id="GO:0009245">
    <property type="term" value="P:lipid A biosynthetic process"/>
    <property type="evidence" value="ECO:0007669"/>
    <property type="project" value="TreeGrafter"/>
</dbReference>
<dbReference type="GO" id="GO:0008758">
    <property type="term" value="F:UDP-2,3-diacylglucosamine hydrolase activity"/>
    <property type="evidence" value="ECO:0007669"/>
    <property type="project" value="TreeGrafter"/>
</dbReference>
<keyword evidence="1" id="KW-0812">Transmembrane</keyword>
<dbReference type="Proteomes" id="UP000199087">
    <property type="component" value="Unassembled WGS sequence"/>
</dbReference>
<keyword evidence="4" id="KW-1185">Reference proteome</keyword>
<dbReference type="PANTHER" id="PTHR31302:SF25">
    <property type="entry name" value="PHOSPHOESTERASE"/>
    <property type="match status" value="1"/>
</dbReference>
<dbReference type="RefSeq" id="WP_090632958.1">
    <property type="nucleotide sequence ID" value="NZ_CVRB01000001.1"/>
</dbReference>
<dbReference type="AlphaFoldDB" id="A0A0U1NUJ1"/>
<dbReference type="InterPro" id="IPR004843">
    <property type="entry name" value="Calcineurin-like_PHP"/>
</dbReference>
<dbReference type="OrthoDB" id="9780884at2"/>
<dbReference type="PANTHER" id="PTHR31302">
    <property type="entry name" value="TRANSMEMBRANE PROTEIN WITH METALLOPHOSPHOESTERASE DOMAIN-RELATED"/>
    <property type="match status" value="1"/>
</dbReference>
<accession>A0A0U1NUJ1</accession>
<dbReference type="EMBL" id="CVRB01000001">
    <property type="protein sequence ID" value="CRK81694.1"/>
    <property type="molecule type" value="Genomic_DNA"/>
</dbReference>
<evidence type="ECO:0000313" key="4">
    <source>
        <dbReference type="Proteomes" id="UP000199087"/>
    </source>
</evidence>
<evidence type="ECO:0000313" key="3">
    <source>
        <dbReference type="EMBL" id="CRK81694.1"/>
    </source>
</evidence>
<reference evidence="4" key="1">
    <citation type="submission" date="2015-05" db="EMBL/GenBank/DDBJ databases">
        <authorList>
            <person name="Urmite Genomes"/>
        </authorList>
    </citation>
    <scope>NUCLEOTIDE SEQUENCE [LARGE SCALE GENOMIC DNA]</scope>
    <source>
        <strain evidence="4">LF1</strain>
    </source>
</reference>